<dbReference type="Proteomes" id="UP000238479">
    <property type="component" value="Chromosome 5"/>
</dbReference>
<dbReference type="Gramene" id="PRQ35759">
    <property type="protein sequence ID" value="PRQ35759"/>
    <property type="gene ID" value="RchiOBHm_Chr5g0083441"/>
</dbReference>
<dbReference type="SUPFAM" id="SSF52058">
    <property type="entry name" value="L domain-like"/>
    <property type="match status" value="1"/>
</dbReference>
<dbReference type="OMA" id="YINIVRM"/>
<evidence type="ECO:0000313" key="12">
    <source>
        <dbReference type="EMBL" id="PRQ35759.1"/>
    </source>
</evidence>
<dbReference type="InterPro" id="IPR046956">
    <property type="entry name" value="RLP23-like"/>
</dbReference>
<reference evidence="12 13" key="1">
    <citation type="journal article" date="2018" name="Nat. Genet.">
        <title>The Rosa genome provides new insights in the design of modern roses.</title>
        <authorList>
            <person name="Bendahmane M."/>
        </authorList>
    </citation>
    <scope>NUCLEOTIDE SEQUENCE [LARGE SCALE GENOMIC DNA]</scope>
    <source>
        <strain evidence="13">cv. Old Blush</strain>
    </source>
</reference>
<keyword evidence="7" id="KW-0472">Membrane</keyword>
<keyword evidence="4 10" id="KW-0732">Signal</keyword>
<feature type="domain" description="Leucine-rich repeat-containing N-terminal plant-type" evidence="11">
    <location>
        <begin position="26"/>
        <end position="74"/>
    </location>
</feature>
<feature type="chain" id="PRO_5015124335" evidence="10">
    <location>
        <begin position="16"/>
        <end position="146"/>
    </location>
</feature>
<name>A0A2P6QNJ5_ROSCH</name>
<evidence type="ECO:0000256" key="7">
    <source>
        <dbReference type="ARBA" id="ARBA00023136"/>
    </source>
</evidence>
<dbReference type="PANTHER" id="PTHR48061">
    <property type="entry name" value="LEUCINE-RICH REPEAT RECEPTOR PROTEIN KINASE EMS1-LIKE-RELATED"/>
    <property type="match status" value="1"/>
</dbReference>
<dbReference type="InterPro" id="IPR013210">
    <property type="entry name" value="LRR_N_plant-typ"/>
</dbReference>
<evidence type="ECO:0000256" key="2">
    <source>
        <dbReference type="ARBA" id="ARBA00022614"/>
    </source>
</evidence>
<comment type="caution">
    <text evidence="12">The sequence shown here is derived from an EMBL/GenBank/DDBJ whole genome shotgun (WGS) entry which is preliminary data.</text>
</comment>
<evidence type="ECO:0000256" key="4">
    <source>
        <dbReference type="ARBA" id="ARBA00022729"/>
    </source>
</evidence>
<evidence type="ECO:0000256" key="8">
    <source>
        <dbReference type="ARBA" id="ARBA00023170"/>
    </source>
</evidence>
<evidence type="ECO:0000256" key="9">
    <source>
        <dbReference type="ARBA" id="ARBA00023180"/>
    </source>
</evidence>
<gene>
    <name evidence="12" type="ORF">RchiOBHm_Chr5g0083441</name>
</gene>
<organism evidence="12 13">
    <name type="scientific">Rosa chinensis</name>
    <name type="common">China rose</name>
    <dbReference type="NCBI Taxonomy" id="74649"/>
    <lineage>
        <taxon>Eukaryota</taxon>
        <taxon>Viridiplantae</taxon>
        <taxon>Streptophyta</taxon>
        <taxon>Embryophyta</taxon>
        <taxon>Tracheophyta</taxon>
        <taxon>Spermatophyta</taxon>
        <taxon>Magnoliopsida</taxon>
        <taxon>eudicotyledons</taxon>
        <taxon>Gunneridae</taxon>
        <taxon>Pentapetalae</taxon>
        <taxon>rosids</taxon>
        <taxon>fabids</taxon>
        <taxon>Rosales</taxon>
        <taxon>Rosaceae</taxon>
        <taxon>Rosoideae</taxon>
        <taxon>Rosoideae incertae sedis</taxon>
        <taxon>Rosa</taxon>
    </lineage>
</organism>
<evidence type="ECO:0000313" key="13">
    <source>
        <dbReference type="Proteomes" id="UP000238479"/>
    </source>
</evidence>
<keyword evidence="8" id="KW-0675">Receptor</keyword>
<dbReference type="EMBL" id="PDCK01000043">
    <property type="protein sequence ID" value="PRQ35759.1"/>
    <property type="molecule type" value="Genomic_DNA"/>
</dbReference>
<keyword evidence="5" id="KW-0677">Repeat</keyword>
<evidence type="ECO:0000256" key="1">
    <source>
        <dbReference type="ARBA" id="ARBA00004479"/>
    </source>
</evidence>
<evidence type="ECO:0000256" key="3">
    <source>
        <dbReference type="ARBA" id="ARBA00022692"/>
    </source>
</evidence>
<dbReference type="STRING" id="74649.A0A2P6QNJ5"/>
<keyword evidence="6" id="KW-1133">Transmembrane helix</keyword>
<keyword evidence="9" id="KW-0325">Glycoprotein</keyword>
<accession>A0A2P6QNJ5</accession>
<protein>
    <submittedName>
        <fullName evidence="12">Putative leucine-rich repeat-containing, plant-type, leucine-rich repeat domain, L</fullName>
    </submittedName>
</protein>
<dbReference type="InterPro" id="IPR001611">
    <property type="entry name" value="Leu-rich_rpt"/>
</dbReference>
<keyword evidence="2" id="KW-0433">Leucine-rich repeat</keyword>
<comment type="subcellular location">
    <subcellularLocation>
        <location evidence="1">Membrane</location>
        <topology evidence="1">Single-pass type I membrane protein</topology>
    </subcellularLocation>
</comment>
<evidence type="ECO:0000259" key="11">
    <source>
        <dbReference type="Pfam" id="PF08263"/>
    </source>
</evidence>
<evidence type="ECO:0000256" key="5">
    <source>
        <dbReference type="ARBA" id="ARBA00022737"/>
    </source>
</evidence>
<dbReference type="Gene3D" id="3.80.10.10">
    <property type="entry name" value="Ribonuclease Inhibitor"/>
    <property type="match status" value="1"/>
</dbReference>
<proteinExistence type="predicted"/>
<dbReference type="InterPro" id="IPR032675">
    <property type="entry name" value="LRR_dom_sf"/>
</dbReference>
<dbReference type="PANTHER" id="PTHR48061:SF12">
    <property type="entry name" value="DISEASE RESISTANCE LIKE PROTEIN"/>
    <property type="match status" value="1"/>
</dbReference>
<dbReference type="AlphaFoldDB" id="A0A2P6QNJ5"/>
<dbReference type="GO" id="GO:0016020">
    <property type="term" value="C:membrane"/>
    <property type="evidence" value="ECO:0007669"/>
    <property type="project" value="UniProtKB-SubCell"/>
</dbReference>
<evidence type="ECO:0000256" key="6">
    <source>
        <dbReference type="ARBA" id="ARBA00022989"/>
    </source>
</evidence>
<keyword evidence="3" id="KW-0812">Transmembrane</keyword>
<evidence type="ECO:0000256" key="10">
    <source>
        <dbReference type="SAM" id="SignalP"/>
    </source>
</evidence>
<keyword evidence="13" id="KW-1185">Reference proteome</keyword>
<feature type="signal peptide" evidence="10">
    <location>
        <begin position="1"/>
        <end position="15"/>
    </location>
</feature>
<sequence>MFILSKFVLSHLVVANSLQSYTPPCHDDEISALLQFKQSFVINMSASSYEGAYPKISSWKSNNNCCSWDGIECDEETHHVIGLASCLYGSINSNNTIFHLVHLESLNLADNHFDFSQIPHTIRNFPKLRYLNLYFSMLSGQVPSEV</sequence>
<dbReference type="Pfam" id="PF08263">
    <property type="entry name" value="LRRNT_2"/>
    <property type="match status" value="1"/>
</dbReference>
<dbReference type="Pfam" id="PF00560">
    <property type="entry name" value="LRR_1"/>
    <property type="match status" value="1"/>
</dbReference>